<evidence type="ECO:0000256" key="9">
    <source>
        <dbReference type="HAMAP-Rule" id="MF_00123"/>
    </source>
</evidence>
<dbReference type="SMART" id="SM00836">
    <property type="entry name" value="DALR_1"/>
    <property type="match status" value="1"/>
</dbReference>
<accession>A0A953HXY3</accession>
<dbReference type="PANTHER" id="PTHR11956">
    <property type="entry name" value="ARGINYL-TRNA SYNTHETASE"/>
    <property type="match status" value="1"/>
</dbReference>
<dbReference type="Pfam" id="PF05746">
    <property type="entry name" value="DALR_1"/>
    <property type="match status" value="1"/>
</dbReference>
<evidence type="ECO:0000256" key="1">
    <source>
        <dbReference type="ARBA" id="ARBA00005594"/>
    </source>
</evidence>
<dbReference type="GO" id="GO:0005737">
    <property type="term" value="C:cytoplasm"/>
    <property type="evidence" value="ECO:0007669"/>
    <property type="project" value="UniProtKB-SubCell"/>
</dbReference>
<dbReference type="InterPro" id="IPR009080">
    <property type="entry name" value="tRNAsynth_Ia_anticodon-bd"/>
</dbReference>
<evidence type="ECO:0000256" key="2">
    <source>
        <dbReference type="ARBA" id="ARBA00022490"/>
    </source>
</evidence>
<evidence type="ECO:0000313" key="14">
    <source>
        <dbReference type="Proteomes" id="UP000753961"/>
    </source>
</evidence>
<dbReference type="SUPFAM" id="SSF47323">
    <property type="entry name" value="Anticodon-binding domain of a subclass of class I aminoacyl-tRNA synthetases"/>
    <property type="match status" value="1"/>
</dbReference>
<dbReference type="GO" id="GO:0006420">
    <property type="term" value="P:arginyl-tRNA aminoacylation"/>
    <property type="evidence" value="ECO:0007669"/>
    <property type="project" value="UniProtKB-UniRule"/>
</dbReference>
<keyword evidence="3 9" id="KW-0436">Ligase</keyword>
<dbReference type="EC" id="6.1.1.19" evidence="9"/>
<evidence type="ECO:0000313" key="13">
    <source>
        <dbReference type="EMBL" id="MBY5960186.1"/>
    </source>
</evidence>
<keyword evidence="2 9" id="KW-0963">Cytoplasm</keyword>
<dbReference type="Gene3D" id="1.10.730.10">
    <property type="entry name" value="Isoleucyl-tRNA Synthetase, Domain 1"/>
    <property type="match status" value="1"/>
</dbReference>
<comment type="subcellular location">
    <subcellularLocation>
        <location evidence="9">Cytoplasm</location>
    </subcellularLocation>
</comment>
<feature type="domain" description="DALR anticodon binding" evidence="11">
    <location>
        <begin position="497"/>
        <end position="612"/>
    </location>
</feature>
<dbReference type="InterPro" id="IPR008909">
    <property type="entry name" value="DALR_anticod-bd"/>
</dbReference>
<proteinExistence type="inferred from homology"/>
<evidence type="ECO:0000256" key="5">
    <source>
        <dbReference type="ARBA" id="ARBA00022840"/>
    </source>
</evidence>
<sequence length="612" mass="70770">MKIRHYLEESIQKVLSEVFSLEVGIDELQINVTRPEFAGHYTLVVFPLAGRMRMPPPTAAEKIGAALLADYRFTAYNVVKGFLNLTIDSTLWMELLEEVRYTKDYGQLSSRKETVMVEFSSPNTNKPLHLGHVRNILLGWSMYEILRAAGYQVLRTQIINDRGIAICKSMLAWEKWGNGKTPESANMKGDHLVGEFYVLFETEFRKEYMSWQETRESQRIFEIDSDKGESAEAFFGRYKNQYFNSHSTLGAEARQMLRKWEEDDPYVVELWRRMNQWVYDGFEKTYERLGVSFDHIYYESETYLLGKSIVAKGLDQNLFYKKDDGSVWVDLEEQKMDHKILQRSDGTSVYITQDLGTAEQRYEDHDADRMVYVVADEQNYHFDVLFAISELLKRPYAGGMHHLSYGMVELPHGKMKSREGTVVDADDLMDEVISEARAIALEKGEVNSLSKTEQQSIVEKIGMAALKYHMVRVQPQRRMVFDPEESVDMQGQTGPYIQNAYVRIQSILRRSASEDRVDYYKYSPSKHEMDLLVQLSEYPEEIGKAAEAYDPSIIANFAYRLAKLYHKFYNEHRVLSAESDEAKEFRLGLSQGVANVLSSSMNLLGIQMPDKM</sequence>
<dbReference type="EMBL" id="JAHVHU010000025">
    <property type="protein sequence ID" value="MBY5960186.1"/>
    <property type="molecule type" value="Genomic_DNA"/>
</dbReference>
<reference evidence="13" key="1">
    <citation type="submission" date="2021-06" db="EMBL/GenBank/DDBJ databases">
        <title>44 bacteria genomes isolated from Dapeng, Shenzhen.</title>
        <authorList>
            <person name="Zheng W."/>
            <person name="Yu S."/>
            <person name="Huang Y."/>
        </authorList>
    </citation>
    <scope>NUCLEOTIDE SEQUENCE</scope>
    <source>
        <strain evidence="13">DP5N28-2</strain>
    </source>
</reference>
<evidence type="ECO:0000256" key="3">
    <source>
        <dbReference type="ARBA" id="ARBA00022598"/>
    </source>
</evidence>
<dbReference type="Gene3D" id="3.40.50.620">
    <property type="entry name" value="HUPs"/>
    <property type="match status" value="1"/>
</dbReference>
<keyword evidence="7 9" id="KW-0030">Aminoacyl-tRNA synthetase</keyword>
<evidence type="ECO:0000256" key="6">
    <source>
        <dbReference type="ARBA" id="ARBA00022917"/>
    </source>
</evidence>
<keyword evidence="6 9" id="KW-0648">Protein biosynthesis</keyword>
<dbReference type="SUPFAM" id="SSF55190">
    <property type="entry name" value="Arginyl-tRNA synthetase (ArgRS), N-terminal 'additional' domain"/>
    <property type="match status" value="1"/>
</dbReference>
<evidence type="ECO:0000256" key="8">
    <source>
        <dbReference type="ARBA" id="ARBA00049339"/>
    </source>
</evidence>
<dbReference type="PRINTS" id="PR01038">
    <property type="entry name" value="TRNASYNTHARG"/>
</dbReference>
<dbReference type="Proteomes" id="UP000753961">
    <property type="component" value="Unassembled WGS sequence"/>
</dbReference>
<dbReference type="AlphaFoldDB" id="A0A953HXY3"/>
<comment type="subunit">
    <text evidence="9">Monomer.</text>
</comment>
<dbReference type="PROSITE" id="PS00178">
    <property type="entry name" value="AA_TRNA_LIGASE_I"/>
    <property type="match status" value="1"/>
</dbReference>
<dbReference type="GO" id="GO:0004814">
    <property type="term" value="F:arginine-tRNA ligase activity"/>
    <property type="evidence" value="ECO:0007669"/>
    <property type="project" value="UniProtKB-UniRule"/>
</dbReference>
<dbReference type="Gene3D" id="3.30.1360.70">
    <property type="entry name" value="Arginyl tRNA synthetase N-terminal domain"/>
    <property type="match status" value="1"/>
</dbReference>
<dbReference type="Pfam" id="PF00750">
    <property type="entry name" value="tRNA-synt_1d"/>
    <property type="match status" value="1"/>
</dbReference>
<keyword evidence="4 9" id="KW-0547">Nucleotide-binding</keyword>
<keyword evidence="14" id="KW-1185">Reference proteome</keyword>
<evidence type="ECO:0000259" key="12">
    <source>
        <dbReference type="SMART" id="SM01016"/>
    </source>
</evidence>
<dbReference type="PANTHER" id="PTHR11956:SF5">
    <property type="entry name" value="ARGININE--TRNA LIGASE, CYTOPLASMIC"/>
    <property type="match status" value="1"/>
</dbReference>
<feature type="domain" description="Arginyl tRNA synthetase N-terminal" evidence="12">
    <location>
        <begin position="5"/>
        <end position="87"/>
    </location>
</feature>
<dbReference type="InterPro" id="IPR036695">
    <property type="entry name" value="Arg-tRNA-synth_N_sf"/>
</dbReference>
<evidence type="ECO:0000256" key="4">
    <source>
        <dbReference type="ARBA" id="ARBA00022741"/>
    </source>
</evidence>
<protein>
    <recommendedName>
        <fullName evidence="9">Arginine--tRNA ligase</fullName>
        <ecNumber evidence="9">6.1.1.19</ecNumber>
    </recommendedName>
    <alternativeName>
        <fullName evidence="9">Arginyl-tRNA synthetase</fullName>
        <shortName evidence="9">ArgRS</shortName>
    </alternativeName>
</protein>
<dbReference type="GO" id="GO:0005524">
    <property type="term" value="F:ATP binding"/>
    <property type="evidence" value="ECO:0007669"/>
    <property type="project" value="UniProtKB-UniRule"/>
</dbReference>
<comment type="catalytic activity">
    <reaction evidence="8 9">
        <text>tRNA(Arg) + L-arginine + ATP = L-arginyl-tRNA(Arg) + AMP + diphosphate</text>
        <dbReference type="Rhea" id="RHEA:20301"/>
        <dbReference type="Rhea" id="RHEA-COMP:9658"/>
        <dbReference type="Rhea" id="RHEA-COMP:9673"/>
        <dbReference type="ChEBI" id="CHEBI:30616"/>
        <dbReference type="ChEBI" id="CHEBI:32682"/>
        <dbReference type="ChEBI" id="CHEBI:33019"/>
        <dbReference type="ChEBI" id="CHEBI:78442"/>
        <dbReference type="ChEBI" id="CHEBI:78513"/>
        <dbReference type="ChEBI" id="CHEBI:456215"/>
        <dbReference type="EC" id="6.1.1.19"/>
    </reaction>
</comment>
<dbReference type="RefSeq" id="WP_222581735.1">
    <property type="nucleotide sequence ID" value="NZ_JAHVHU010000025.1"/>
</dbReference>
<evidence type="ECO:0000259" key="11">
    <source>
        <dbReference type="SMART" id="SM00836"/>
    </source>
</evidence>
<dbReference type="InterPro" id="IPR001412">
    <property type="entry name" value="aa-tRNA-synth_I_CS"/>
</dbReference>
<dbReference type="InterPro" id="IPR035684">
    <property type="entry name" value="ArgRS_core"/>
</dbReference>
<dbReference type="Pfam" id="PF03485">
    <property type="entry name" value="Arg_tRNA_synt_N"/>
    <property type="match status" value="1"/>
</dbReference>
<comment type="similarity">
    <text evidence="1 9 10">Belongs to the class-I aminoacyl-tRNA synthetase family.</text>
</comment>
<comment type="caution">
    <text evidence="13">The sequence shown here is derived from an EMBL/GenBank/DDBJ whole genome shotgun (WGS) entry which is preliminary data.</text>
</comment>
<dbReference type="HAMAP" id="MF_00123">
    <property type="entry name" value="Arg_tRNA_synth"/>
    <property type="match status" value="1"/>
</dbReference>
<dbReference type="InterPro" id="IPR001278">
    <property type="entry name" value="Arg-tRNA-ligase"/>
</dbReference>
<name>A0A953HXY3_9BACT</name>
<keyword evidence="5 9" id="KW-0067">ATP-binding</keyword>
<evidence type="ECO:0000256" key="7">
    <source>
        <dbReference type="ARBA" id="ARBA00023146"/>
    </source>
</evidence>
<feature type="short sequence motif" description="'HIGH' region" evidence="9">
    <location>
        <begin position="122"/>
        <end position="132"/>
    </location>
</feature>
<organism evidence="13 14">
    <name type="scientific">Membranihabitans marinus</name>
    <dbReference type="NCBI Taxonomy" id="1227546"/>
    <lineage>
        <taxon>Bacteria</taxon>
        <taxon>Pseudomonadati</taxon>
        <taxon>Bacteroidota</taxon>
        <taxon>Saprospiria</taxon>
        <taxon>Saprospirales</taxon>
        <taxon>Saprospiraceae</taxon>
        <taxon>Membranihabitans</taxon>
    </lineage>
</organism>
<dbReference type="SMART" id="SM01016">
    <property type="entry name" value="Arg_tRNA_synt_N"/>
    <property type="match status" value="1"/>
</dbReference>
<dbReference type="InterPro" id="IPR014729">
    <property type="entry name" value="Rossmann-like_a/b/a_fold"/>
</dbReference>
<dbReference type="NCBIfam" id="TIGR00456">
    <property type="entry name" value="argS"/>
    <property type="match status" value="1"/>
</dbReference>
<dbReference type="SUPFAM" id="SSF52374">
    <property type="entry name" value="Nucleotidylyl transferase"/>
    <property type="match status" value="1"/>
</dbReference>
<evidence type="ECO:0000256" key="10">
    <source>
        <dbReference type="RuleBase" id="RU363038"/>
    </source>
</evidence>
<gene>
    <name evidence="9 13" type="primary">argS</name>
    <name evidence="13" type="ORF">KUV50_18680</name>
</gene>
<dbReference type="InterPro" id="IPR005148">
    <property type="entry name" value="Arg-tRNA-synth_N"/>
</dbReference>